<evidence type="ECO:0000256" key="3">
    <source>
        <dbReference type="ARBA" id="ARBA00022723"/>
    </source>
</evidence>
<dbReference type="PANTHER" id="PTHR30555:SF0">
    <property type="entry name" value="CATALASE-PEROXIDASE"/>
    <property type="match status" value="1"/>
</dbReference>
<dbReference type="GO" id="GO:0020037">
    <property type="term" value="F:heme binding"/>
    <property type="evidence" value="ECO:0007669"/>
    <property type="project" value="InterPro"/>
</dbReference>
<dbReference type="GO" id="GO:0046872">
    <property type="term" value="F:metal ion binding"/>
    <property type="evidence" value="ECO:0007669"/>
    <property type="project" value="UniProtKB-KW"/>
</dbReference>
<evidence type="ECO:0000256" key="2">
    <source>
        <dbReference type="ARBA" id="ARBA00022617"/>
    </source>
</evidence>
<dbReference type="CDD" id="cd08200">
    <property type="entry name" value="catalase_peroxidase_2"/>
    <property type="match status" value="1"/>
</dbReference>
<comment type="catalytic activity">
    <reaction evidence="8 12 13">
        <text>H2O2 + AH2 = A + 2 H2O</text>
        <dbReference type="Rhea" id="RHEA:30275"/>
        <dbReference type="ChEBI" id="CHEBI:13193"/>
        <dbReference type="ChEBI" id="CHEBI:15377"/>
        <dbReference type="ChEBI" id="CHEBI:16240"/>
        <dbReference type="ChEBI" id="CHEBI:17499"/>
        <dbReference type="EC" id="1.11.1.21"/>
    </reaction>
</comment>
<evidence type="ECO:0000256" key="13">
    <source>
        <dbReference type="RuleBase" id="RU003451"/>
    </source>
</evidence>
<evidence type="ECO:0000256" key="11">
    <source>
        <dbReference type="ARBA" id="ARBA00074141"/>
    </source>
</evidence>
<dbReference type="NCBIfam" id="NF011635">
    <property type="entry name" value="PRK15061.1"/>
    <property type="match status" value="1"/>
</dbReference>
<sequence>MSDIQDPKATGGCPVAHDSVTASGSESENPAIDSPKPKTGGRPHTNRDWWPNQLDLSVLHAHSSKGNPLGPDFSYAKEFEKLDVEALKRDITEVLTTSQDWWPADFGHYGGLMIRMSWHAAGTYRIQDGRGGAGDGGQRFAPLNSWPDNANLDKARRLLWPVKQKYGQKISWADLLVLAGNVALESMGFKTFGFGFGREDVWEPEEIFWGPEDTWLAGRYESEKTMLEGVGATEMGLIYVNPEGPGGNADPAAAAHFIRETFARMAMNDEETVALIAGGHTFGKTHGAAPADAHVGPEPEGAPIEAQGLGWLSTHGSGKAGDTITSGLEVTWTDKPTQWSNRFFEILFGYEWELTTSPAGAKQWVAKTSDEIIPDPFDPAKKHRPTMLTTDLSLRVDPAYEKISRRFLENPDEFALAFAKAWYKLLHRDMGPVDRFLGPWVPEAQLWQDPVPAVDHPLVGETEIAALKEKVLSSGLSTTQLVQAAWASAASYRSTDKRGGANGARIRLEPQRSWEVNQGVGDVIAKLETIQQEFNASSASAKISLADLIVLAGSAAVEKAARDGGVEVTVAFRPGRTDATQEQTDVESFAVLEPRGDGFRNYLRPGEKTQPEVLLVDRAYMLNLTAPEMTVLVGGLRALGNNVGGSAHGVLTDKPGVLTNDFFANLLSPGTRWQASESQEHVYEIRDLATDQVKYTATAVDLIFGSNSQLRALAEVYASTDAREKFVKDFAAAWTKVMELDRFDLA</sequence>
<organism evidence="16 17">
    <name type="scientific">Actinoplanes octamycinicus</name>
    <dbReference type="NCBI Taxonomy" id="135948"/>
    <lineage>
        <taxon>Bacteria</taxon>
        <taxon>Bacillati</taxon>
        <taxon>Actinomycetota</taxon>
        <taxon>Actinomycetes</taxon>
        <taxon>Micromonosporales</taxon>
        <taxon>Micromonosporaceae</taxon>
        <taxon>Actinoplanes</taxon>
    </lineage>
</organism>
<dbReference type="EMBL" id="JACHNB010000001">
    <property type="protein sequence ID" value="MBB4743400.1"/>
    <property type="molecule type" value="Genomic_DNA"/>
</dbReference>
<dbReference type="InterPro" id="IPR019794">
    <property type="entry name" value="Peroxidases_AS"/>
</dbReference>
<name>A0A7W7MB19_9ACTN</name>
<evidence type="ECO:0000313" key="17">
    <source>
        <dbReference type="Proteomes" id="UP000546162"/>
    </source>
</evidence>
<dbReference type="Gene3D" id="1.10.420.10">
    <property type="entry name" value="Peroxidase, domain 2"/>
    <property type="match status" value="2"/>
</dbReference>
<dbReference type="RefSeq" id="WP_185043678.1">
    <property type="nucleotide sequence ID" value="NZ_BAABFG010000005.1"/>
</dbReference>
<comment type="cofactor">
    <cofactor evidence="12">
        <name>heme b</name>
        <dbReference type="ChEBI" id="CHEBI:60344"/>
    </cofactor>
    <text evidence="12">Binds 1 heme b (iron(II)-protoporphyrin IX) group per dimer.</text>
</comment>
<comment type="subunit">
    <text evidence="12">Homodimer or homotetramer.</text>
</comment>
<dbReference type="GO" id="GO:0070301">
    <property type="term" value="P:cellular response to hydrogen peroxide"/>
    <property type="evidence" value="ECO:0007669"/>
    <property type="project" value="TreeGrafter"/>
</dbReference>
<feature type="domain" description="Plant heme peroxidase family profile" evidence="15">
    <location>
        <begin position="474"/>
        <end position="746"/>
    </location>
</feature>
<dbReference type="PROSITE" id="PS50873">
    <property type="entry name" value="PEROXIDASE_4"/>
    <property type="match status" value="2"/>
</dbReference>
<evidence type="ECO:0000256" key="10">
    <source>
        <dbReference type="ARBA" id="ARBA00067012"/>
    </source>
</evidence>
<keyword evidence="3 12" id="KW-0479">Metal-binding</keyword>
<evidence type="ECO:0000256" key="8">
    <source>
        <dbReference type="ARBA" id="ARBA00051651"/>
    </source>
</evidence>
<keyword evidence="1 12" id="KW-0575">Peroxidase</keyword>
<dbReference type="FunFam" id="1.10.420.10:FF:000002">
    <property type="entry name" value="Catalase-peroxidase"/>
    <property type="match status" value="1"/>
</dbReference>
<dbReference type="InterPro" id="IPR002016">
    <property type="entry name" value="Haem_peroxidase"/>
</dbReference>
<dbReference type="PANTHER" id="PTHR30555">
    <property type="entry name" value="HYDROPEROXIDASE I, BIFUNCTIONAL CATALASE-PEROXIDASE"/>
    <property type="match status" value="1"/>
</dbReference>
<keyword evidence="2 12" id="KW-0349">Heme</keyword>
<dbReference type="HAMAP" id="MF_01961">
    <property type="entry name" value="Catal_peroxid"/>
    <property type="match status" value="1"/>
</dbReference>
<dbReference type="InterPro" id="IPR000763">
    <property type="entry name" value="Catalase_peroxidase"/>
</dbReference>
<feature type="site" description="Transition state stabilizer" evidence="12">
    <location>
        <position position="115"/>
    </location>
</feature>
<dbReference type="GO" id="GO:0005829">
    <property type="term" value="C:cytosol"/>
    <property type="evidence" value="ECO:0007669"/>
    <property type="project" value="UniProtKB-ARBA"/>
</dbReference>
<dbReference type="AlphaFoldDB" id="A0A7W7MB19"/>
<dbReference type="PRINTS" id="PR00460">
    <property type="entry name" value="BPEROXIDASE"/>
</dbReference>
<dbReference type="FunFam" id="1.10.520.10:FF:000002">
    <property type="entry name" value="Catalase-peroxidase"/>
    <property type="match status" value="1"/>
</dbReference>
<dbReference type="Gene3D" id="1.10.520.10">
    <property type="match status" value="2"/>
</dbReference>
<evidence type="ECO:0000256" key="1">
    <source>
        <dbReference type="ARBA" id="ARBA00022559"/>
    </source>
</evidence>
<dbReference type="FunFam" id="1.10.420.10:FF:000004">
    <property type="entry name" value="Catalase-peroxidase"/>
    <property type="match status" value="1"/>
</dbReference>
<evidence type="ECO:0000256" key="4">
    <source>
        <dbReference type="ARBA" id="ARBA00023002"/>
    </source>
</evidence>
<keyword evidence="4 12" id="KW-0560">Oxidoreductase</keyword>
<dbReference type="Proteomes" id="UP000546162">
    <property type="component" value="Unassembled WGS sequence"/>
</dbReference>
<comment type="catalytic activity">
    <reaction evidence="7 12 13">
        <text>2 H2O2 = O2 + 2 H2O</text>
        <dbReference type="Rhea" id="RHEA:20309"/>
        <dbReference type="ChEBI" id="CHEBI:15377"/>
        <dbReference type="ChEBI" id="CHEBI:15379"/>
        <dbReference type="ChEBI" id="CHEBI:16240"/>
        <dbReference type="EC" id="1.11.1.21"/>
    </reaction>
</comment>
<dbReference type="PRINTS" id="PR00458">
    <property type="entry name" value="PEROXIDASE"/>
</dbReference>
<feature type="region of interest" description="Disordered" evidence="14">
    <location>
        <begin position="1"/>
        <end position="49"/>
    </location>
</feature>
<evidence type="ECO:0000256" key="9">
    <source>
        <dbReference type="ARBA" id="ARBA00060838"/>
    </source>
</evidence>
<feature type="active site" description="Proton acceptor" evidence="12">
    <location>
        <position position="119"/>
    </location>
</feature>
<comment type="caution">
    <text evidence="16">The sequence shown here is derived from an EMBL/GenBank/DDBJ whole genome shotgun (WGS) entry which is preliminary data.</text>
</comment>
<keyword evidence="6 12" id="KW-0376">Hydrogen peroxide</keyword>
<dbReference type="GO" id="GO:0004096">
    <property type="term" value="F:catalase activity"/>
    <property type="evidence" value="ECO:0007669"/>
    <property type="project" value="UniProtKB-UniRule"/>
</dbReference>
<dbReference type="InterPro" id="IPR019793">
    <property type="entry name" value="Peroxidases_heam-ligand_BS"/>
</dbReference>
<reference evidence="16 17" key="1">
    <citation type="submission" date="2020-08" db="EMBL/GenBank/DDBJ databases">
        <title>Sequencing the genomes of 1000 actinobacteria strains.</title>
        <authorList>
            <person name="Klenk H.-P."/>
        </authorList>
    </citation>
    <scope>NUCLEOTIDE SEQUENCE [LARGE SCALE GENOMIC DNA]</scope>
    <source>
        <strain evidence="16 17">DSM 45809</strain>
    </source>
</reference>
<feature type="binding site" description="axial binding residue" evidence="12">
    <location>
        <position position="280"/>
    </location>
    <ligand>
        <name>heme b</name>
        <dbReference type="ChEBI" id="CHEBI:60344"/>
    </ligand>
    <ligandPart>
        <name>Fe</name>
        <dbReference type="ChEBI" id="CHEBI:18248"/>
    </ligandPart>
</feature>
<evidence type="ECO:0000256" key="12">
    <source>
        <dbReference type="HAMAP-Rule" id="MF_01961"/>
    </source>
</evidence>
<keyword evidence="17" id="KW-1185">Reference proteome</keyword>
<comment type="function">
    <text evidence="12">Bifunctional enzyme with both catalase and broad-spectrum peroxidase activity.</text>
</comment>
<evidence type="ECO:0000256" key="7">
    <source>
        <dbReference type="ARBA" id="ARBA00049145"/>
    </source>
</evidence>
<keyword evidence="5 12" id="KW-0408">Iron</keyword>
<evidence type="ECO:0000256" key="14">
    <source>
        <dbReference type="SAM" id="MobiDB-lite"/>
    </source>
</evidence>
<dbReference type="InterPro" id="IPR010255">
    <property type="entry name" value="Haem_peroxidase_sf"/>
</dbReference>
<dbReference type="CDD" id="cd00649">
    <property type="entry name" value="catalase_peroxidase_1"/>
    <property type="match status" value="1"/>
</dbReference>
<feature type="cross-link" description="Tryptophyl-tyrosyl-methioninium (Trp-Tyr) (with Met-265)" evidence="12">
    <location>
        <begin position="118"/>
        <end position="239"/>
    </location>
</feature>
<evidence type="ECO:0000256" key="6">
    <source>
        <dbReference type="ARBA" id="ARBA00023324"/>
    </source>
</evidence>
<protein>
    <recommendedName>
        <fullName evidence="11 12">Catalase-peroxidase</fullName>
        <shortName evidence="12">CP</shortName>
        <ecNumber evidence="10 12">1.11.1.21</ecNumber>
    </recommendedName>
    <alternativeName>
        <fullName evidence="12">Peroxidase/catalase</fullName>
    </alternativeName>
</protein>
<evidence type="ECO:0000256" key="5">
    <source>
        <dbReference type="ARBA" id="ARBA00023004"/>
    </source>
</evidence>
<feature type="domain" description="Plant heme peroxidase family profile" evidence="15">
    <location>
        <begin position="152"/>
        <end position="425"/>
    </location>
</feature>
<dbReference type="SUPFAM" id="SSF48113">
    <property type="entry name" value="Heme-dependent peroxidases"/>
    <property type="match status" value="2"/>
</dbReference>
<comment type="PTM">
    <text evidence="12">Formation of the three residue Trp-Tyr-Met cross-link is important for the catalase, but not the peroxidase activity of the enzyme.</text>
</comment>
<comment type="similarity">
    <text evidence="9 12 13">Belongs to the peroxidase family. Peroxidase/catalase subfamily.</text>
</comment>
<dbReference type="EC" id="1.11.1.21" evidence="10 12"/>
<dbReference type="PROSITE" id="PS00436">
    <property type="entry name" value="PEROXIDASE_2"/>
    <property type="match status" value="1"/>
</dbReference>
<dbReference type="NCBIfam" id="TIGR00198">
    <property type="entry name" value="cat_per_HPI"/>
    <property type="match status" value="1"/>
</dbReference>
<proteinExistence type="inferred from homology"/>
<dbReference type="GO" id="GO:0042744">
    <property type="term" value="P:hydrogen peroxide catabolic process"/>
    <property type="evidence" value="ECO:0007669"/>
    <property type="project" value="UniProtKB-KW"/>
</dbReference>
<accession>A0A7W7MB19</accession>
<evidence type="ECO:0000313" key="16">
    <source>
        <dbReference type="EMBL" id="MBB4743400.1"/>
    </source>
</evidence>
<dbReference type="PROSITE" id="PS00435">
    <property type="entry name" value="PEROXIDASE_1"/>
    <property type="match status" value="1"/>
</dbReference>
<dbReference type="Pfam" id="PF00141">
    <property type="entry name" value="peroxidase"/>
    <property type="match status" value="2"/>
</dbReference>
<evidence type="ECO:0000259" key="15">
    <source>
        <dbReference type="PROSITE" id="PS50873"/>
    </source>
</evidence>
<feature type="cross-link" description="Tryptophyl-tyrosyl-methioninium (Tyr-Met) (with Trp-118)" evidence="12">
    <location>
        <begin position="239"/>
        <end position="265"/>
    </location>
</feature>
<gene>
    <name evidence="12" type="primary">katG</name>
    <name evidence="16" type="ORF">BJY16_006859</name>
</gene>